<reference evidence="3 4" key="1">
    <citation type="submission" date="2015-09" db="EMBL/GenBank/DDBJ databases">
        <authorList>
            <person name="Jackson K.R."/>
            <person name="Lunt B.L."/>
            <person name="Fisher J.N.B."/>
            <person name="Gardner A.V."/>
            <person name="Bailey M.E."/>
            <person name="Deus L.M."/>
            <person name="Earl A.S."/>
            <person name="Gibby P.D."/>
            <person name="Hartmann K.A."/>
            <person name="Liu J.E."/>
            <person name="Manci A.M."/>
            <person name="Nielsen D.A."/>
            <person name="Solomon M.B."/>
            <person name="Breakwell D.P."/>
            <person name="Burnett S.H."/>
            <person name="Grose J.H."/>
        </authorList>
    </citation>
    <scope>NUCLEOTIDE SEQUENCE [LARGE SCALE GENOMIC DNA]</scope>
    <source>
        <strain evidence="3 4">2789STDY5608636</strain>
    </source>
</reference>
<dbReference type="GO" id="GO:0004742">
    <property type="term" value="F:dihydrolipoyllysine-residue acetyltransferase activity"/>
    <property type="evidence" value="ECO:0007669"/>
    <property type="project" value="UniProtKB-EC"/>
</dbReference>
<dbReference type="Proteomes" id="UP000092950">
    <property type="component" value="Chromosome"/>
</dbReference>
<keyword evidence="3" id="KW-0808">Transferase</keyword>
<dbReference type="PRINTS" id="PR00111">
    <property type="entry name" value="ABHYDROLASE"/>
</dbReference>
<dbReference type="AlphaFoldDB" id="A0A0J6C3Y4"/>
<dbReference type="KEGG" id="bpdz:BBN53_13260"/>
<dbReference type="GO" id="GO:0016020">
    <property type="term" value="C:membrane"/>
    <property type="evidence" value="ECO:0007669"/>
    <property type="project" value="TreeGrafter"/>
</dbReference>
<evidence type="ECO:0000313" key="4">
    <source>
        <dbReference type="Proteomes" id="UP000053096"/>
    </source>
</evidence>
<evidence type="ECO:0000313" key="2">
    <source>
        <dbReference type="EMBL" id="ANY16768.1"/>
    </source>
</evidence>
<evidence type="ECO:0000259" key="1">
    <source>
        <dbReference type="Pfam" id="PF00561"/>
    </source>
</evidence>
<dbReference type="Gene3D" id="3.40.50.1820">
    <property type="entry name" value="alpha/beta hydrolase"/>
    <property type="match status" value="1"/>
</dbReference>
<dbReference type="InterPro" id="IPR029058">
    <property type="entry name" value="AB_hydrolase_fold"/>
</dbReference>
<dbReference type="SUPFAM" id="SSF53474">
    <property type="entry name" value="alpha/beta-Hydrolases"/>
    <property type="match status" value="1"/>
</dbReference>
<sequence>MSGPIQYFADAGGINVRVRQWGQAGPAVLCVHGLGSHAEIWDELGARLAAQGRVCLAIDLPGHGLSYKGPDFDYRAAGHAAMLARLLDSLELRAVDVVGSSLGGLHAAAFATTHPARARSLALIGAVGLAPLAPQRREWTAGYLSRMDRDSVAERLRVGVYDPALVSEAYIEETWRMNNSAGAAESFAAIGRYYRGSINDDMQTDRLAALGERLPLMLIWGEDDVTVSYADAREAATRLPRARFEALPRTRHIPHVERPDEVARLLSQHLSAVSTTVLESA</sequence>
<dbReference type="PANTHER" id="PTHR43798:SF5">
    <property type="entry name" value="MONOACYLGLYCEROL LIPASE ABHD6"/>
    <property type="match status" value="1"/>
</dbReference>
<dbReference type="InterPro" id="IPR000073">
    <property type="entry name" value="AB_hydrolase_1"/>
</dbReference>
<keyword evidence="5" id="KW-1185">Reference proteome</keyword>
<evidence type="ECO:0000313" key="3">
    <source>
        <dbReference type="EMBL" id="CUI90840.1"/>
    </source>
</evidence>
<reference evidence="2 5" key="2">
    <citation type="submission" date="2016-07" db="EMBL/GenBank/DDBJ databases">
        <title>Complete genome sequences of Bordetella pseudohinzii.</title>
        <authorList>
            <person name="Spilker T."/>
            <person name="Darrah R."/>
            <person name="LiPuma J.J."/>
        </authorList>
    </citation>
    <scope>NUCLEOTIDE SEQUENCE [LARGE SCALE GENOMIC DNA]</scope>
    <source>
        <strain evidence="2 5">HI4681</strain>
    </source>
</reference>
<dbReference type="GO" id="GO:0046464">
    <property type="term" value="P:acylglycerol catabolic process"/>
    <property type="evidence" value="ECO:0007669"/>
    <property type="project" value="TreeGrafter"/>
</dbReference>
<accession>A0A0J6C3Y4</accession>
<protein>
    <submittedName>
        <fullName evidence="3">Dihydrolipoyllysine-residue acetyltransferase component of acetoin cleaving system</fullName>
        <ecNumber evidence="3">2.3.1.12</ecNumber>
    </submittedName>
</protein>
<name>A0A0J6C3Y4_9BORD</name>
<dbReference type="EMBL" id="CP016440">
    <property type="protein sequence ID" value="ANY16768.1"/>
    <property type="molecule type" value="Genomic_DNA"/>
</dbReference>
<dbReference type="Pfam" id="PF00561">
    <property type="entry name" value="Abhydrolase_1"/>
    <property type="match status" value="1"/>
</dbReference>
<keyword evidence="3" id="KW-0012">Acyltransferase</keyword>
<gene>
    <name evidence="3" type="primary">acoC_1</name>
    <name evidence="2" type="ORF">BBN53_13260</name>
    <name evidence="3" type="ORF">ERS370011_02812</name>
</gene>
<dbReference type="EC" id="2.3.1.12" evidence="3"/>
<dbReference type="GO" id="GO:0047372">
    <property type="term" value="F:monoacylglycerol lipase activity"/>
    <property type="evidence" value="ECO:0007669"/>
    <property type="project" value="TreeGrafter"/>
</dbReference>
<organism evidence="3 4">
    <name type="scientific">Bordetella pseudohinzii</name>
    <dbReference type="NCBI Taxonomy" id="1331258"/>
    <lineage>
        <taxon>Bacteria</taxon>
        <taxon>Pseudomonadati</taxon>
        <taxon>Pseudomonadota</taxon>
        <taxon>Betaproteobacteria</taxon>
        <taxon>Burkholderiales</taxon>
        <taxon>Alcaligenaceae</taxon>
        <taxon>Bordetella</taxon>
    </lineage>
</organism>
<dbReference type="InterPro" id="IPR050266">
    <property type="entry name" value="AB_hydrolase_sf"/>
</dbReference>
<proteinExistence type="predicted"/>
<dbReference type="EMBL" id="CYTV01000007">
    <property type="protein sequence ID" value="CUI90840.1"/>
    <property type="molecule type" value="Genomic_DNA"/>
</dbReference>
<accession>A0A0M7G838</accession>
<evidence type="ECO:0000313" key="5">
    <source>
        <dbReference type="Proteomes" id="UP000092950"/>
    </source>
</evidence>
<feature type="domain" description="AB hydrolase-1" evidence="1">
    <location>
        <begin position="26"/>
        <end position="259"/>
    </location>
</feature>
<dbReference type="Proteomes" id="UP000053096">
    <property type="component" value="Unassembled WGS sequence"/>
</dbReference>
<dbReference type="PANTHER" id="PTHR43798">
    <property type="entry name" value="MONOACYLGLYCEROL LIPASE"/>
    <property type="match status" value="1"/>
</dbReference>